<dbReference type="EMBL" id="JAEMWZ010000476">
    <property type="protein sequence ID" value="KAG7115516.1"/>
    <property type="molecule type" value="Genomic_DNA"/>
</dbReference>
<comment type="caution">
    <text evidence="1">The sequence shown here is derived from an EMBL/GenBank/DDBJ whole genome shotgun (WGS) entry which is preliminary data.</text>
</comment>
<sequence>MAFMYVGTAAQEVDGDTMAVEDVVRLGGGKPDDWGVPNSESYKAANTVQHDEPLREEAFMRPKGTITNDNDLPLVMSACLIRRDNANKT</sequence>
<reference evidence="1" key="1">
    <citation type="journal article" date="2021" name="Mol. Plant Pathol.">
        <title>A 20-kb lineage-specific genomic region tames virulence in pathogenic amphidiploid Verticillium longisporum.</title>
        <authorList>
            <person name="Harting R."/>
            <person name="Starke J."/>
            <person name="Kusch H."/>
            <person name="Poggeler S."/>
            <person name="Maurus I."/>
            <person name="Schluter R."/>
            <person name="Landesfeind M."/>
            <person name="Bulla I."/>
            <person name="Nowrousian M."/>
            <person name="de Jonge R."/>
            <person name="Stahlhut G."/>
            <person name="Hoff K.J."/>
            <person name="Asshauer K.P."/>
            <person name="Thurmer A."/>
            <person name="Stanke M."/>
            <person name="Daniel R."/>
            <person name="Morgenstern B."/>
            <person name="Thomma B.P.H.J."/>
            <person name="Kronstad J.W."/>
            <person name="Braus-Stromeyer S.A."/>
            <person name="Braus G.H."/>
        </authorList>
    </citation>
    <scope>NUCLEOTIDE SEQUENCE</scope>
    <source>
        <strain evidence="1">Vl32</strain>
    </source>
</reference>
<protein>
    <submittedName>
        <fullName evidence="1">Uncharacterized protein</fullName>
    </submittedName>
</protein>
<proteinExistence type="predicted"/>
<accession>A0A8I2Z4P9</accession>
<dbReference type="OrthoDB" id="10522414at2759"/>
<organism evidence="1 2">
    <name type="scientific">Verticillium longisporum</name>
    <name type="common">Verticillium dahliae var. longisporum</name>
    <dbReference type="NCBI Taxonomy" id="100787"/>
    <lineage>
        <taxon>Eukaryota</taxon>
        <taxon>Fungi</taxon>
        <taxon>Dikarya</taxon>
        <taxon>Ascomycota</taxon>
        <taxon>Pezizomycotina</taxon>
        <taxon>Sordariomycetes</taxon>
        <taxon>Hypocreomycetidae</taxon>
        <taxon>Glomerellales</taxon>
        <taxon>Plectosphaerellaceae</taxon>
        <taxon>Verticillium</taxon>
    </lineage>
</organism>
<evidence type="ECO:0000313" key="1">
    <source>
        <dbReference type="EMBL" id="KAG7115516.1"/>
    </source>
</evidence>
<dbReference type="AlphaFoldDB" id="A0A8I2Z4P9"/>
<evidence type="ECO:0000313" key="2">
    <source>
        <dbReference type="Proteomes" id="UP000689129"/>
    </source>
</evidence>
<dbReference type="Proteomes" id="UP000689129">
    <property type="component" value="Unassembled WGS sequence"/>
</dbReference>
<gene>
    <name evidence="1" type="ORF">HYQ45_016274</name>
</gene>
<name>A0A8I2Z4P9_VERLO</name>